<evidence type="ECO:0000256" key="2">
    <source>
        <dbReference type="RuleBase" id="RU000411"/>
    </source>
</evidence>
<dbReference type="GO" id="GO:0004867">
    <property type="term" value="F:serine-type endopeptidase inhibitor activity"/>
    <property type="evidence" value="ECO:0007669"/>
    <property type="project" value="InterPro"/>
</dbReference>
<dbReference type="PANTHER" id="PTHR11461:SF211">
    <property type="entry name" value="GH10112P-RELATED"/>
    <property type="match status" value="1"/>
</dbReference>
<dbReference type="InterPro" id="IPR036186">
    <property type="entry name" value="Serpin_sf"/>
</dbReference>
<dbReference type="SUPFAM" id="SSF56574">
    <property type="entry name" value="Serpins"/>
    <property type="match status" value="1"/>
</dbReference>
<organism evidence="4 5">
    <name type="scientific">Biomphalaria glabrata</name>
    <name type="common">Bloodfluke planorb</name>
    <name type="synonym">Freshwater snail</name>
    <dbReference type="NCBI Taxonomy" id="6526"/>
    <lineage>
        <taxon>Eukaryota</taxon>
        <taxon>Metazoa</taxon>
        <taxon>Spiralia</taxon>
        <taxon>Lophotrochozoa</taxon>
        <taxon>Mollusca</taxon>
        <taxon>Gastropoda</taxon>
        <taxon>Heterobranchia</taxon>
        <taxon>Euthyneura</taxon>
        <taxon>Panpulmonata</taxon>
        <taxon>Hygrophila</taxon>
        <taxon>Lymnaeoidea</taxon>
        <taxon>Planorbidae</taxon>
        <taxon>Biomphalaria</taxon>
    </lineage>
</organism>
<dbReference type="PANTHER" id="PTHR11461">
    <property type="entry name" value="SERINE PROTEASE INHIBITOR, SERPIN"/>
    <property type="match status" value="1"/>
</dbReference>
<accession>A0A9W2Z865</accession>
<dbReference type="InterPro" id="IPR023795">
    <property type="entry name" value="Serpin_CS"/>
</dbReference>
<dbReference type="InterPro" id="IPR023796">
    <property type="entry name" value="Serpin_dom"/>
</dbReference>
<dbReference type="GO" id="GO:0005615">
    <property type="term" value="C:extracellular space"/>
    <property type="evidence" value="ECO:0007669"/>
    <property type="project" value="InterPro"/>
</dbReference>
<evidence type="ECO:0000256" key="1">
    <source>
        <dbReference type="ARBA" id="ARBA00009500"/>
    </source>
</evidence>
<feature type="non-terminal residue" evidence="5">
    <location>
        <position position="1"/>
    </location>
</feature>
<feature type="domain" description="Serpin" evidence="3">
    <location>
        <begin position="1"/>
        <end position="317"/>
    </location>
</feature>
<dbReference type="InterPro" id="IPR000215">
    <property type="entry name" value="Serpin_fam"/>
</dbReference>
<dbReference type="GeneID" id="106079813"/>
<dbReference type="Gene3D" id="3.30.497.10">
    <property type="entry name" value="Antithrombin, subunit I, domain 2"/>
    <property type="match status" value="1"/>
</dbReference>
<gene>
    <name evidence="5" type="primary">LOC106079813</name>
</gene>
<protein>
    <submittedName>
        <fullName evidence="5">Serpin B4-like</fullName>
    </submittedName>
</protein>
<dbReference type="OMA" id="DFWINDK"/>
<dbReference type="PROSITE" id="PS00284">
    <property type="entry name" value="SERPIN"/>
    <property type="match status" value="1"/>
</dbReference>
<dbReference type="InterPro" id="IPR042178">
    <property type="entry name" value="Serpin_sf_1"/>
</dbReference>
<evidence type="ECO:0000313" key="4">
    <source>
        <dbReference type="Proteomes" id="UP001165740"/>
    </source>
</evidence>
<evidence type="ECO:0000259" key="3">
    <source>
        <dbReference type="SMART" id="SM00093"/>
    </source>
</evidence>
<name>A0A9W2Z865_BIOGL</name>
<dbReference type="Pfam" id="PF00079">
    <property type="entry name" value="Serpin"/>
    <property type="match status" value="1"/>
</dbReference>
<dbReference type="Proteomes" id="UP001165740">
    <property type="component" value="Chromosome 17"/>
</dbReference>
<proteinExistence type="inferred from homology"/>
<dbReference type="AlphaFoldDB" id="A0A9W2Z865"/>
<dbReference type="SMART" id="SM00093">
    <property type="entry name" value="SERPIN"/>
    <property type="match status" value="1"/>
</dbReference>
<evidence type="ECO:0000313" key="5">
    <source>
        <dbReference type="RefSeq" id="XP_055871216.1"/>
    </source>
</evidence>
<dbReference type="Gene3D" id="2.30.39.10">
    <property type="entry name" value="Alpha-1-antitrypsin, domain 1"/>
    <property type="match status" value="1"/>
</dbReference>
<dbReference type="RefSeq" id="XP_055871216.1">
    <property type="nucleotide sequence ID" value="XM_056015241.1"/>
</dbReference>
<reference evidence="5" key="1">
    <citation type="submission" date="2025-08" db="UniProtKB">
        <authorList>
            <consortium name="RefSeq"/>
        </authorList>
    </citation>
    <scope>IDENTIFICATION</scope>
</reference>
<comment type="similarity">
    <text evidence="1 2">Belongs to the serpin family.</text>
</comment>
<dbReference type="OrthoDB" id="1063785at2759"/>
<dbReference type="InterPro" id="IPR042185">
    <property type="entry name" value="Serpin_sf_2"/>
</dbReference>
<sequence>FQLFNVSNPHWDYQIIIEQINAVQNIKLYTANGIWLNPIYTISQEYQNDVISFYQAEVDNLDFTVADGSEAQINSWVENKTENRIPSVLQPGALSGNTLLVLVNSIFFNGTWASPFKNALTRKGDFYRPDGSSVQVDFMNQIHRYSLRKSYMDSDIIRIPFVNRRFALYIALPKSEFALSTLEGEITGENFSDEAFFHGYQDTFVNLTIPKFKLSSNMVLNNVLIDMGTSEAFSSAANFSGITREPAKMSYVIQKALIEVQESGTVAAAATPIIMERTSANSLPLNPYNFFANRSFVFFLREDRLQLILFQGKFADPKTKEINFP</sequence>
<keyword evidence="4" id="KW-1185">Reference proteome</keyword>